<proteinExistence type="predicted"/>
<dbReference type="Proteomes" id="UP000724584">
    <property type="component" value="Unassembled WGS sequence"/>
</dbReference>
<accession>A0ACB7PLT0</accession>
<evidence type="ECO:0000313" key="2">
    <source>
        <dbReference type="Proteomes" id="UP000724584"/>
    </source>
</evidence>
<evidence type="ECO:0000313" key="1">
    <source>
        <dbReference type="EMBL" id="KAH6640717.1"/>
    </source>
</evidence>
<organism evidence="1 2">
    <name type="scientific">Chaetomium tenue</name>
    <dbReference type="NCBI Taxonomy" id="1854479"/>
    <lineage>
        <taxon>Eukaryota</taxon>
        <taxon>Fungi</taxon>
        <taxon>Dikarya</taxon>
        <taxon>Ascomycota</taxon>
        <taxon>Pezizomycotina</taxon>
        <taxon>Sordariomycetes</taxon>
        <taxon>Sordariomycetidae</taxon>
        <taxon>Sordariales</taxon>
        <taxon>Chaetomiaceae</taxon>
        <taxon>Chaetomium</taxon>
    </lineage>
</organism>
<protein>
    <submittedName>
        <fullName evidence="1">Alpha/Beta hydrolase protein</fullName>
    </submittedName>
</protein>
<reference evidence="1 2" key="1">
    <citation type="journal article" date="2021" name="Nat. Commun.">
        <title>Genetic determinants of endophytism in the Arabidopsis root mycobiome.</title>
        <authorList>
            <person name="Mesny F."/>
            <person name="Miyauchi S."/>
            <person name="Thiergart T."/>
            <person name="Pickel B."/>
            <person name="Atanasova L."/>
            <person name="Karlsson M."/>
            <person name="Huettel B."/>
            <person name="Barry K.W."/>
            <person name="Haridas S."/>
            <person name="Chen C."/>
            <person name="Bauer D."/>
            <person name="Andreopoulos W."/>
            <person name="Pangilinan J."/>
            <person name="LaButti K."/>
            <person name="Riley R."/>
            <person name="Lipzen A."/>
            <person name="Clum A."/>
            <person name="Drula E."/>
            <person name="Henrissat B."/>
            <person name="Kohler A."/>
            <person name="Grigoriev I.V."/>
            <person name="Martin F.M."/>
            <person name="Hacquard S."/>
        </authorList>
    </citation>
    <scope>NUCLEOTIDE SEQUENCE [LARGE SCALE GENOMIC DNA]</scope>
    <source>
        <strain evidence="1 2">MPI-SDFR-AT-0079</strain>
    </source>
</reference>
<comment type="caution">
    <text evidence="1">The sequence shown here is derived from an EMBL/GenBank/DDBJ whole genome shotgun (WGS) entry which is preliminary data.</text>
</comment>
<keyword evidence="1" id="KW-0378">Hydrolase</keyword>
<sequence>MANKREIIAGDHEKDSQSRLFGSSPPLRTCAAMSYVAQIKRRASHRTMLGWSWLSALGILVLFWFYLYSHGYGLGRLTGSPLNNMNTIRPRVVLPQGTYVGTTLLASYRFAKPIEAFRGVPYAQDTGGQNRFRPPQPLPESKGTFNAIAWPKACPAEGVVARNMSENCLNANIYRPAGLVDGDGYMRPEYDAEGDDAMEAGAKKDAAKRKPRLPVVVYVHGGGFNKGYGTERNMASFVAWAEAPMVAVNFNYRVGALGFLPSDVTAREGLLNLGLRDQQMLLGWVQDNIAAFGGDPDNVTIMGLSAGAHSIGHHIMYYARSSAKPPFVKAILESGATTARAVFYPTHPRHLVQFREFLIAAGVEGVPESEIFNHLRKLPLSTIVQASHVVWDKYHDSVTWPFQPVIDGANTLANSSQTGDLSSTTTPPLIPELPISSWASGTHLRIPIITGFNTNEGTAFVPADANTAAEFRAFFQTLIPSLTPTDLDQLEALYPDPVTQRDSPYRLVPEGAGLQWARLDTAYSHYAYICPVLQTAHYMSLAALAAHRDGASVSAPVYVYRYAATATHDAANHGDEAPAAAHDMWELRGRPGMRAVADDMHGRWASFVASAVASPNERGGSVAWPAFVSPFAGKDAGEGKIMVFGEGNDEMGGGWRKGRPAKVVRMTELEREACRFWWERIGLSQGLGVKEWAKKPVETNSRL</sequence>
<keyword evidence="2" id="KW-1185">Reference proteome</keyword>
<name>A0ACB7PLT0_9PEZI</name>
<gene>
    <name evidence="1" type="ORF">F5144DRAFT_108045</name>
</gene>
<dbReference type="EMBL" id="JAGIZQ010000002">
    <property type="protein sequence ID" value="KAH6640717.1"/>
    <property type="molecule type" value="Genomic_DNA"/>
</dbReference>